<dbReference type="GeneID" id="17089734"/>
<dbReference type="RefSeq" id="XP_005707570.1">
    <property type="nucleotide sequence ID" value="XM_005707513.1"/>
</dbReference>
<dbReference type="GO" id="GO:0003700">
    <property type="term" value="F:DNA-binding transcription factor activity"/>
    <property type="evidence" value="ECO:0007669"/>
    <property type="project" value="InterPro"/>
</dbReference>
<proteinExistence type="predicted"/>
<evidence type="ECO:0000313" key="3">
    <source>
        <dbReference type="Proteomes" id="UP000030680"/>
    </source>
</evidence>
<sequence>MGSFEEIFGAWTEDWELESYQFATESKEPSFTEVPFEDLGKLKWSGNCIHAFEGQTSPWWRQNGSNCPFSLSSEANRQDTLEISSSVSHSCSDESPNVPLVTSKEQDDHFEQVFRDSLIQYDDPTWDPPWEDNSYHSVMMTLSEDGDYVPKEPSLHCPGRRRKRQLETFPLEHLKDLKGSTSAEGRKMTAEERALMLYKRKLRNRNSAARSRRRRTIILNEIIDQVSSLKTLIKQLQCRLCLYEGKGCLSKVDARFEEVRTHLFTQLKRLLSVEYQVAVLRAKLMGTKVKGNFTIEKQQWENTTERSFSFTSV</sequence>
<dbReference type="KEGG" id="gsl:Gasu_18070"/>
<name>M2X3Q1_GALSU</name>
<dbReference type="InterPro" id="IPR004827">
    <property type="entry name" value="bZIP"/>
</dbReference>
<evidence type="ECO:0000259" key="1">
    <source>
        <dbReference type="PROSITE" id="PS00036"/>
    </source>
</evidence>
<dbReference type="Proteomes" id="UP000030680">
    <property type="component" value="Unassembled WGS sequence"/>
</dbReference>
<dbReference type="SUPFAM" id="SSF57959">
    <property type="entry name" value="Leucine zipper domain"/>
    <property type="match status" value="1"/>
</dbReference>
<dbReference type="Gramene" id="EME31050">
    <property type="protein sequence ID" value="EME31050"/>
    <property type="gene ID" value="Gasu_18070"/>
</dbReference>
<dbReference type="EMBL" id="KB454495">
    <property type="protein sequence ID" value="EME31050.1"/>
    <property type="molecule type" value="Genomic_DNA"/>
</dbReference>
<evidence type="ECO:0000313" key="2">
    <source>
        <dbReference type="EMBL" id="EME31050.1"/>
    </source>
</evidence>
<dbReference type="OrthoDB" id="7925at2759"/>
<dbReference type="InterPro" id="IPR046347">
    <property type="entry name" value="bZIP_sf"/>
</dbReference>
<accession>M2X3Q1</accession>
<protein>
    <recommendedName>
        <fullName evidence="1">BZIP domain-containing protein</fullName>
    </recommendedName>
</protein>
<dbReference type="AlphaFoldDB" id="M2X3Q1"/>
<keyword evidence="3" id="KW-1185">Reference proteome</keyword>
<reference evidence="3" key="1">
    <citation type="journal article" date="2013" name="Science">
        <title>Gene transfer from bacteria and archaea facilitated evolution of an extremophilic eukaryote.</title>
        <authorList>
            <person name="Schonknecht G."/>
            <person name="Chen W.H."/>
            <person name="Ternes C.M."/>
            <person name="Barbier G.G."/>
            <person name="Shrestha R.P."/>
            <person name="Stanke M."/>
            <person name="Brautigam A."/>
            <person name="Baker B.J."/>
            <person name="Banfield J.F."/>
            <person name="Garavito R.M."/>
            <person name="Carr K."/>
            <person name="Wilkerson C."/>
            <person name="Rensing S.A."/>
            <person name="Gagneul D."/>
            <person name="Dickenson N.E."/>
            <person name="Oesterhelt C."/>
            <person name="Lercher M.J."/>
            <person name="Weber A.P."/>
        </authorList>
    </citation>
    <scope>NUCLEOTIDE SEQUENCE [LARGE SCALE GENOMIC DNA]</scope>
    <source>
        <strain evidence="3">074W</strain>
    </source>
</reference>
<dbReference type="PROSITE" id="PS00036">
    <property type="entry name" value="BZIP_BASIC"/>
    <property type="match status" value="1"/>
</dbReference>
<feature type="domain" description="BZIP" evidence="1">
    <location>
        <begin position="199"/>
        <end position="214"/>
    </location>
</feature>
<gene>
    <name evidence="2" type="ORF">Gasu_18070</name>
</gene>
<dbReference type="Gene3D" id="1.20.5.170">
    <property type="match status" value="1"/>
</dbReference>
<organism evidence="2 3">
    <name type="scientific">Galdieria sulphuraria</name>
    <name type="common">Red alga</name>
    <dbReference type="NCBI Taxonomy" id="130081"/>
    <lineage>
        <taxon>Eukaryota</taxon>
        <taxon>Rhodophyta</taxon>
        <taxon>Bangiophyceae</taxon>
        <taxon>Galdieriales</taxon>
        <taxon>Galdieriaceae</taxon>
        <taxon>Galdieria</taxon>
    </lineage>
</organism>